<proteinExistence type="inferred from homology"/>
<dbReference type="Gene3D" id="2.20.200.10">
    <property type="entry name" value="Outer membrane efflux proteins (OEP)"/>
    <property type="match status" value="1"/>
</dbReference>
<protein>
    <submittedName>
        <fullName evidence="5">Efflux transporter outer membrane subunit</fullName>
    </submittedName>
</protein>
<dbReference type="PANTHER" id="PTHR30203">
    <property type="entry name" value="OUTER MEMBRANE CATION EFFLUX PROTEIN"/>
    <property type="match status" value="1"/>
</dbReference>
<evidence type="ECO:0000256" key="1">
    <source>
        <dbReference type="ARBA" id="ARBA00007613"/>
    </source>
</evidence>
<comment type="similarity">
    <text evidence="1 2">Belongs to the outer membrane factor (OMF) (TC 1.B.17) family.</text>
</comment>
<dbReference type="SUPFAM" id="SSF56954">
    <property type="entry name" value="Outer membrane efflux proteins (OEP)"/>
    <property type="match status" value="1"/>
</dbReference>
<evidence type="ECO:0000313" key="5">
    <source>
        <dbReference type="EMBL" id="MBE1237742.1"/>
    </source>
</evidence>
<dbReference type="RefSeq" id="WP_192534757.1">
    <property type="nucleotide sequence ID" value="NZ_JACZHT010000007.1"/>
</dbReference>
<keyword evidence="2" id="KW-1134">Transmembrane beta strand</keyword>
<feature type="compositionally biased region" description="Low complexity" evidence="4">
    <location>
        <begin position="535"/>
        <end position="553"/>
    </location>
</feature>
<evidence type="ECO:0000256" key="4">
    <source>
        <dbReference type="SAM" id="MobiDB-lite"/>
    </source>
</evidence>
<dbReference type="NCBIfam" id="TIGR01845">
    <property type="entry name" value="outer_NodT"/>
    <property type="match status" value="1"/>
</dbReference>
<feature type="compositionally biased region" description="Low complexity" evidence="4">
    <location>
        <begin position="576"/>
        <end position="585"/>
    </location>
</feature>
<evidence type="ECO:0000256" key="3">
    <source>
        <dbReference type="SAM" id="Coils"/>
    </source>
</evidence>
<evidence type="ECO:0000313" key="6">
    <source>
        <dbReference type="Proteomes" id="UP000631034"/>
    </source>
</evidence>
<feature type="region of interest" description="Disordered" evidence="4">
    <location>
        <begin position="507"/>
        <end position="599"/>
    </location>
</feature>
<dbReference type="GO" id="GO:0015562">
    <property type="term" value="F:efflux transmembrane transporter activity"/>
    <property type="evidence" value="ECO:0007669"/>
    <property type="project" value="InterPro"/>
</dbReference>
<dbReference type="GO" id="GO:0005886">
    <property type="term" value="C:plasma membrane"/>
    <property type="evidence" value="ECO:0007669"/>
    <property type="project" value="UniProtKB-SubCell"/>
</dbReference>
<keyword evidence="2" id="KW-0449">Lipoprotein</keyword>
<dbReference type="PANTHER" id="PTHR30203:SF25">
    <property type="entry name" value="OUTER MEMBRANE PROTEIN-RELATED"/>
    <property type="match status" value="1"/>
</dbReference>
<keyword evidence="2" id="KW-0564">Palmitate</keyword>
<comment type="subcellular location">
    <subcellularLocation>
        <location evidence="2">Cell membrane</location>
        <topology evidence="2">Lipid-anchor</topology>
    </subcellularLocation>
</comment>
<dbReference type="Gene3D" id="1.20.1600.10">
    <property type="entry name" value="Outer membrane efflux proteins (OEP)"/>
    <property type="match status" value="1"/>
</dbReference>
<accession>A0A8J7CQ18</accession>
<comment type="caution">
    <text evidence="5">The sequence shown here is derived from an EMBL/GenBank/DDBJ whole genome shotgun (WGS) entry which is preliminary data.</text>
</comment>
<reference evidence="5" key="1">
    <citation type="submission" date="2020-10" db="EMBL/GenBank/DDBJ databases">
        <title>Genome sequence of the unusual species of purple photosynthetic bacteria, Phaeovibrio sulfidiphilus DSM 23193, type strain.</title>
        <authorList>
            <person name="Kyndt J.A."/>
            <person name="Meyer T.E."/>
        </authorList>
    </citation>
    <scope>NUCLEOTIDE SEQUENCE</scope>
    <source>
        <strain evidence="5">DSM 23193</strain>
    </source>
</reference>
<feature type="coiled-coil region" evidence="3">
    <location>
        <begin position="423"/>
        <end position="453"/>
    </location>
</feature>
<gene>
    <name evidence="5" type="ORF">IHV25_08790</name>
</gene>
<dbReference type="AlphaFoldDB" id="A0A8J7CQ18"/>
<sequence length="599" mass="62606">MVKTLVNTEPCPQAHPGGPIADPPRAPWTVPCAPRGSAVPRVRRTPFAPAAALGLALGLAGCMVGPDPVENPAHGLPPSWSSEPGTTVADRLQLSGWWRRLNDPELDSLIDEAVAGNLDVATAEARIREARAGYRQAGGALWPDVTGSASATRARSTNPVGTGSGPVSTQFRAGFDASWELDLFGGKRRALEAAARGLDAASADLRSTLLTLIGDVSDVYVDVRGTQARLDLARRTADSQRRTAELIRANAVFGLSSDLDTARADAQAATTEAAVRDLEAALTLSLNRLAVLTGKEPATLARRFQTPAPVPSPVFPIPTAIPAVVLEQRPDVQALGYRYAQSTAKVGQAEAALYPSVSLVGNIATTATSLGDLGRASTISWAFGPSVSVPIFNAGKLSAAVEMEEARRDQAFLSWRAGVLSALEEVENAIVSLARERERFERLDRSARSWEQALILSESLFRNGNASFLDLLDAERSAFSSQDMVLQSRMKITRDYIALNKALGGGWDGEAPSRVPTPSAGPAGDLSGSPAPERPATAAPQPAGAAQQPAGATPQPPASPVSPRLPEAPASPVPPGAAEAPAAQPDTRTPVPPVQESTP</sequence>
<keyword evidence="2" id="KW-0812">Transmembrane</keyword>
<feature type="region of interest" description="Disordered" evidence="4">
    <location>
        <begin position="1"/>
        <end position="28"/>
    </location>
</feature>
<evidence type="ECO:0000256" key="2">
    <source>
        <dbReference type="RuleBase" id="RU362097"/>
    </source>
</evidence>
<dbReference type="Proteomes" id="UP000631034">
    <property type="component" value="Unassembled WGS sequence"/>
</dbReference>
<keyword evidence="3" id="KW-0175">Coiled coil</keyword>
<dbReference type="InterPro" id="IPR003423">
    <property type="entry name" value="OMP_efflux"/>
</dbReference>
<name>A0A8J7CQ18_9PROT</name>
<dbReference type="Pfam" id="PF02321">
    <property type="entry name" value="OEP"/>
    <property type="match status" value="2"/>
</dbReference>
<keyword evidence="2" id="KW-0472">Membrane</keyword>
<organism evidence="5 6">
    <name type="scientific">Phaeovibrio sulfidiphilus</name>
    <dbReference type="NCBI Taxonomy" id="1220600"/>
    <lineage>
        <taxon>Bacteria</taxon>
        <taxon>Pseudomonadati</taxon>
        <taxon>Pseudomonadota</taxon>
        <taxon>Alphaproteobacteria</taxon>
        <taxon>Rhodospirillales</taxon>
        <taxon>Rhodospirillaceae</taxon>
        <taxon>Phaeovibrio</taxon>
    </lineage>
</organism>
<dbReference type="EMBL" id="JACZHT010000007">
    <property type="protein sequence ID" value="MBE1237742.1"/>
    <property type="molecule type" value="Genomic_DNA"/>
</dbReference>
<keyword evidence="6" id="KW-1185">Reference proteome</keyword>
<dbReference type="InterPro" id="IPR010131">
    <property type="entry name" value="MdtP/NodT-like"/>
</dbReference>